<dbReference type="AlphaFoldDB" id="A0A915IRS9"/>
<name>A0A915IRS9_ROMCU</name>
<proteinExistence type="predicted"/>
<sequence>MDEDDTNYTLSKNLITRSTAEFGISCNLFGEEEKYTLRFERTVEDKFALKKSQQLKLTQLIRLSQAYFAELNSSVDLINLLDFIETIEIVLVVAFQTLKNAATD</sequence>
<protein>
    <submittedName>
        <fullName evidence="2">Uncharacterized protein</fullName>
    </submittedName>
</protein>
<reference evidence="2" key="1">
    <citation type="submission" date="2022-11" db="UniProtKB">
        <authorList>
            <consortium name="WormBaseParasite"/>
        </authorList>
    </citation>
    <scope>IDENTIFICATION</scope>
</reference>
<dbReference type="WBParaSite" id="nRc.2.0.1.t16908-RA">
    <property type="protein sequence ID" value="nRc.2.0.1.t16908-RA"/>
    <property type="gene ID" value="nRc.2.0.1.g16908"/>
</dbReference>
<evidence type="ECO:0000313" key="2">
    <source>
        <dbReference type="WBParaSite" id="nRc.2.0.1.t16908-RA"/>
    </source>
</evidence>
<dbReference type="Proteomes" id="UP000887565">
    <property type="component" value="Unplaced"/>
</dbReference>
<organism evidence="1 2">
    <name type="scientific">Romanomermis culicivorax</name>
    <name type="common">Nematode worm</name>
    <dbReference type="NCBI Taxonomy" id="13658"/>
    <lineage>
        <taxon>Eukaryota</taxon>
        <taxon>Metazoa</taxon>
        <taxon>Ecdysozoa</taxon>
        <taxon>Nematoda</taxon>
        <taxon>Enoplea</taxon>
        <taxon>Dorylaimia</taxon>
        <taxon>Mermithida</taxon>
        <taxon>Mermithoidea</taxon>
        <taxon>Mermithidae</taxon>
        <taxon>Romanomermis</taxon>
    </lineage>
</organism>
<evidence type="ECO:0000313" key="1">
    <source>
        <dbReference type="Proteomes" id="UP000887565"/>
    </source>
</evidence>
<keyword evidence="1" id="KW-1185">Reference proteome</keyword>
<accession>A0A915IRS9</accession>